<name>A0ACB9MNH4_9MYRT</name>
<accession>A0ACB9MNH4</accession>
<sequence>MRKLIRCKASEEESHAKKGTLAVQPRENGTVGFQRSRKPPVKTGKKGSKRMAKTDVPPPPHQRERSASDSLADSSALGDEYRPLRRQYLLMEEESLGLGNRLRELETEVMMLEHEKHELLDELVVFEGLVSPSELRNQGFL</sequence>
<protein>
    <submittedName>
        <fullName evidence="1">Uncharacterized protein</fullName>
    </submittedName>
</protein>
<proteinExistence type="predicted"/>
<evidence type="ECO:0000313" key="1">
    <source>
        <dbReference type="EMBL" id="KAI4325717.1"/>
    </source>
</evidence>
<organism evidence="1 2">
    <name type="scientific">Melastoma candidum</name>
    <dbReference type="NCBI Taxonomy" id="119954"/>
    <lineage>
        <taxon>Eukaryota</taxon>
        <taxon>Viridiplantae</taxon>
        <taxon>Streptophyta</taxon>
        <taxon>Embryophyta</taxon>
        <taxon>Tracheophyta</taxon>
        <taxon>Spermatophyta</taxon>
        <taxon>Magnoliopsida</taxon>
        <taxon>eudicotyledons</taxon>
        <taxon>Gunneridae</taxon>
        <taxon>Pentapetalae</taxon>
        <taxon>rosids</taxon>
        <taxon>malvids</taxon>
        <taxon>Myrtales</taxon>
        <taxon>Melastomataceae</taxon>
        <taxon>Melastomatoideae</taxon>
        <taxon>Melastomateae</taxon>
        <taxon>Melastoma</taxon>
    </lineage>
</organism>
<keyword evidence="2" id="KW-1185">Reference proteome</keyword>
<comment type="caution">
    <text evidence="1">The sequence shown here is derived from an EMBL/GenBank/DDBJ whole genome shotgun (WGS) entry which is preliminary data.</text>
</comment>
<evidence type="ECO:0000313" key="2">
    <source>
        <dbReference type="Proteomes" id="UP001057402"/>
    </source>
</evidence>
<dbReference type="Proteomes" id="UP001057402">
    <property type="component" value="Chromosome 9"/>
</dbReference>
<reference evidence="2" key="1">
    <citation type="journal article" date="2023" name="Front. Plant Sci.">
        <title>Chromosomal-level genome assembly of Melastoma candidum provides insights into trichome evolution.</title>
        <authorList>
            <person name="Zhong Y."/>
            <person name="Wu W."/>
            <person name="Sun C."/>
            <person name="Zou P."/>
            <person name="Liu Y."/>
            <person name="Dai S."/>
            <person name="Zhou R."/>
        </authorList>
    </citation>
    <scope>NUCLEOTIDE SEQUENCE [LARGE SCALE GENOMIC DNA]</scope>
</reference>
<dbReference type="EMBL" id="CM042888">
    <property type="protein sequence ID" value="KAI4325717.1"/>
    <property type="molecule type" value="Genomic_DNA"/>
</dbReference>
<gene>
    <name evidence="1" type="ORF">MLD38_031091</name>
</gene>